<feature type="non-terminal residue" evidence="1">
    <location>
        <position position="1"/>
    </location>
</feature>
<sequence>SEGKREDGPKSIDSLAEKTGQSLPRFLEVSRGSFLKILCLTHQTICFSNSFHEIKRFMAIMNSSTIKQCHQSISLIKCVRKT</sequence>
<reference evidence="1" key="1">
    <citation type="journal article" date="2010" name="Science">
        <title>Plasticity of animal genome architecture unmasked by rapid evolution of a pelagic tunicate.</title>
        <authorList>
            <person name="Denoeud F."/>
            <person name="Henriet S."/>
            <person name="Mungpakdee S."/>
            <person name="Aury J.M."/>
            <person name="Da Silva C."/>
            <person name="Brinkmann H."/>
            <person name="Mikhaleva J."/>
            <person name="Olsen L.C."/>
            <person name="Jubin C."/>
            <person name="Canestro C."/>
            <person name="Bouquet J.M."/>
            <person name="Danks G."/>
            <person name="Poulain J."/>
            <person name="Campsteijn C."/>
            <person name="Adamski M."/>
            <person name="Cross I."/>
            <person name="Yadetie F."/>
            <person name="Muffato M."/>
            <person name="Louis A."/>
            <person name="Butcher S."/>
            <person name="Tsagkogeorga G."/>
            <person name="Konrad A."/>
            <person name="Singh S."/>
            <person name="Jensen M.F."/>
            <person name="Cong E.H."/>
            <person name="Eikeseth-Otteraa H."/>
            <person name="Noel B."/>
            <person name="Anthouard V."/>
            <person name="Porcel B.M."/>
            <person name="Kachouri-Lafond R."/>
            <person name="Nishino A."/>
            <person name="Ugolini M."/>
            <person name="Chourrout P."/>
            <person name="Nishida H."/>
            <person name="Aasland R."/>
            <person name="Huzurbazar S."/>
            <person name="Westhof E."/>
            <person name="Delsuc F."/>
            <person name="Lehrach H."/>
            <person name="Reinhardt R."/>
            <person name="Weissenbach J."/>
            <person name="Roy S.W."/>
            <person name="Artiguenave F."/>
            <person name="Postlethwait J.H."/>
            <person name="Manak J.R."/>
            <person name="Thompson E.M."/>
            <person name="Jaillon O."/>
            <person name="Du Pasquier L."/>
            <person name="Boudinot P."/>
            <person name="Liberles D.A."/>
            <person name="Volff J.N."/>
            <person name="Philippe H."/>
            <person name="Lenhard B."/>
            <person name="Roest Crollius H."/>
            <person name="Wincker P."/>
            <person name="Chourrout D."/>
        </authorList>
    </citation>
    <scope>NUCLEOTIDE SEQUENCE [LARGE SCALE GENOMIC DNA]</scope>
</reference>
<dbReference type="AlphaFoldDB" id="E4Z2V4"/>
<accession>E4Z2V4</accession>
<name>E4Z2V4_OIKDI</name>
<gene>
    <name evidence="1" type="ORF">GSOID_T00025694001</name>
</gene>
<dbReference type="EMBL" id="FN656810">
    <property type="protein sequence ID" value="CBY42032.1"/>
    <property type="molecule type" value="Genomic_DNA"/>
</dbReference>
<dbReference type="Proteomes" id="UP000011014">
    <property type="component" value="Unassembled WGS sequence"/>
</dbReference>
<protein>
    <submittedName>
        <fullName evidence="1">Uncharacterized protein</fullName>
    </submittedName>
</protein>
<organism evidence="1">
    <name type="scientific">Oikopleura dioica</name>
    <name type="common">Tunicate</name>
    <dbReference type="NCBI Taxonomy" id="34765"/>
    <lineage>
        <taxon>Eukaryota</taxon>
        <taxon>Metazoa</taxon>
        <taxon>Chordata</taxon>
        <taxon>Tunicata</taxon>
        <taxon>Appendicularia</taxon>
        <taxon>Copelata</taxon>
        <taxon>Oikopleuridae</taxon>
        <taxon>Oikopleura</taxon>
    </lineage>
</organism>
<evidence type="ECO:0000313" key="1">
    <source>
        <dbReference type="EMBL" id="CBY42032.1"/>
    </source>
</evidence>
<proteinExistence type="predicted"/>